<comment type="caution">
    <text evidence="2">The sequence shown here is derived from an EMBL/GenBank/DDBJ whole genome shotgun (WGS) entry which is preliminary data.</text>
</comment>
<dbReference type="AlphaFoldDB" id="A0A0F9USW3"/>
<name>A0A0F9USW3_9ZZZZ</name>
<reference evidence="2" key="1">
    <citation type="journal article" date="2015" name="Nature">
        <title>Complex archaea that bridge the gap between prokaryotes and eukaryotes.</title>
        <authorList>
            <person name="Spang A."/>
            <person name="Saw J.H."/>
            <person name="Jorgensen S.L."/>
            <person name="Zaremba-Niedzwiedzka K."/>
            <person name="Martijn J."/>
            <person name="Lind A.E."/>
            <person name="van Eijk R."/>
            <person name="Schleper C."/>
            <person name="Guy L."/>
            <person name="Ettema T.J."/>
        </authorList>
    </citation>
    <scope>NUCLEOTIDE SEQUENCE</scope>
</reference>
<feature type="transmembrane region" description="Helical" evidence="1">
    <location>
        <begin position="12"/>
        <end position="30"/>
    </location>
</feature>
<accession>A0A0F9USW3</accession>
<keyword evidence="1" id="KW-0472">Membrane</keyword>
<gene>
    <name evidence="2" type="ORF">LCGC14_0171100</name>
</gene>
<keyword evidence="1" id="KW-1133">Transmembrane helix</keyword>
<evidence type="ECO:0000313" key="2">
    <source>
        <dbReference type="EMBL" id="KKN96180.1"/>
    </source>
</evidence>
<evidence type="ECO:0000256" key="1">
    <source>
        <dbReference type="SAM" id="Phobius"/>
    </source>
</evidence>
<sequence length="102" mass="11488">MMAESSQSSSGAFRQIIALICIVLLILYVSKIYLRDPAHRHIEVCYLPYKIAHLVWVDVWGAVVAADTATHLKHSRDVSQFFSTCTTTVGKQQWLRSIGPNQ</sequence>
<dbReference type="EMBL" id="LAZR01000066">
    <property type="protein sequence ID" value="KKN96180.1"/>
    <property type="molecule type" value="Genomic_DNA"/>
</dbReference>
<protein>
    <submittedName>
        <fullName evidence="2">Uncharacterized protein</fullName>
    </submittedName>
</protein>
<keyword evidence="1" id="KW-0812">Transmembrane</keyword>
<proteinExistence type="predicted"/>
<organism evidence="2">
    <name type="scientific">marine sediment metagenome</name>
    <dbReference type="NCBI Taxonomy" id="412755"/>
    <lineage>
        <taxon>unclassified sequences</taxon>
        <taxon>metagenomes</taxon>
        <taxon>ecological metagenomes</taxon>
    </lineage>
</organism>